<dbReference type="KEGG" id="clk:CGC53_10130"/>
<dbReference type="InterPro" id="IPR008979">
    <property type="entry name" value="Galactose-bd-like_sf"/>
</dbReference>
<dbReference type="SMART" id="SM00812">
    <property type="entry name" value="Alpha_L_fucos"/>
    <property type="match status" value="1"/>
</dbReference>
<sequence length="694" mass="78557">MKKIILLASALSLFACKTTQKVSTPQAVNPIPTARQLAWQDLEYYAFIHFNMNTFTDMEWGTGGEDPALFNPTELDVNQWVKVIKEAGMKGVIITAKHHDGFCLWPSKYTEHSVKNSPWKNGKGDLVKDLSEACRKVGLKFGVYLSPWDRNHAEYARPAYVNYFHNQLRELLTNYGEIYEVWFDGANGGTGYYGGANENRKIDANTYYQWDKTYAIVRELQPQATIFGDEGPDIRWIGNEKGYGTTTNWNPFTSNPTLEGAPRFKHLGEGDENGVNWIPAEADVSIRPGWYYHAREDHQVRPLEKMVDIYYASVGRGYNFLLNLPVDRRGLIHENDIKRLMELKKVIEADFADNLVGQATVKATNERKPFSVANAIDSNKNTYWATEDGVTNASLEFTFSKPTTFNRFLAQEYIVLGQRVKNFKIEYEKDGQWQPIDAQTTIGYKRILRFEPVTATKLRFTILDAKAAPLISNIGVYNAPQLLVTPVVTRTKEGYINMKAADRATEIYFTLDGSTPTEKSMRYGSPFALAKPTTLKVVAFDRSRNQYSEVASHSIEVAKGLWKVIATSAKEVKTIDRIIDDSATTWGYQKKENDTPAITIDLGETLSLSGFTYLPSQDRWAEGTISHYVFEVSTDNVHWKKVSEGEFGNIKNNPIEQRISFATKENARYIRLIATKTVDNSSIVSYGEIGVITQ</sequence>
<dbReference type="InterPro" id="IPR026876">
    <property type="entry name" value="Fn3_assoc_repeat"/>
</dbReference>
<dbReference type="GO" id="GO:0004560">
    <property type="term" value="F:alpha-L-fucosidase activity"/>
    <property type="evidence" value="ECO:0007669"/>
    <property type="project" value="InterPro"/>
</dbReference>
<dbReference type="PANTHER" id="PTHR10030:SF37">
    <property type="entry name" value="ALPHA-L-FUCOSIDASE-RELATED"/>
    <property type="match status" value="1"/>
</dbReference>
<organism evidence="7 8">
    <name type="scientific">Capnocytophaga leadbetteri</name>
    <dbReference type="NCBI Taxonomy" id="327575"/>
    <lineage>
        <taxon>Bacteria</taxon>
        <taxon>Pseudomonadati</taxon>
        <taxon>Bacteroidota</taxon>
        <taxon>Flavobacteriia</taxon>
        <taxon>Flavobacteriales</taxon>
        <taxon>Flavobacteriaceae</taxon>
        <taxon>Capnocytophaga</taxon>
    </lineage>
</organism>
<proteinExistence type="inferred from homology"/>
<dbReference type="EMBL" id="CP022384">
    <property type="protein sequence ID" value="ATA82669.1"/>
    <property type="molecule type" value="Genomic_DNA"/>
</dbReference>
<dbReference type="InterPro" id="IPR000421">
    <property type="entry name" value="FA58C"/>
</dbReference>
<dbReference type="Pfam" id="PF13287">
    <property type="entry name" value="Fn3_assoc"/>
    <property type="match status" value="1"/>
</dbReference>
<dbReference type="PROSITE" id="PS50022">
    <property type="entry name" value="FA58C_3"/>
    <property type="match status" value="2"/>
</dbReference>
<dbReference type="PANTHER" id="PTHR10030">
    <property type="entry name" value="ALPHA-L-FUCOSIDASE"/>
    <property type="match status" value="1"/>
</dbReference>
<feature type="domain" description="F5/8 type C" evidence="6">
    <location>
        <begin position="550"/>
        <end position="691"/>
    </location>
</feature>
<keyword evidence="3" id="KW-0732">Signal</keyword>
<dbReference type="Pfam" id="PF01120">
    <property type="entry name" value="Alpha_L_fucos"/>
    <property type="match status" value="1"/>
</dbReference>
<evidence type="ECO:0000256" key="2">
    <source>
        <dbReference type="ARBA" id="ARBA00012662"/>
    </source>
</evidence>
<dbReference type="EC" id="3.2.1.51" evidence="2"/>
<dbReference type="PROSITE" id="PS51257">
    <property type="entry name" value="PROKAR_LIPOPROTEIN"/>
    <property type="match status" value="1"/>
</dbReference>
<name>A0A250FBZ7_9FLAO</name>
<feature type="domain" description="F5/8 type C" evidence="6">
    <location>
        <begin position="344"/>
        <end position="479"/>
    </location>
</feature>
<protein>
    <recommendedName>
        <fullName evidence="2">alpha-L-fucosidase</fullName>
        <ecNumber evidence="2">3.2.1.51</ecNumber>
    </recommendedName>
</protein>
<dbReference type="InterPro" id="IPR057739">
    <property type="entry name" value="Glyco_hydro_29_N"/>
</dbReference>
<evidence type="ECO:0000313" key="7">
    <source>
        <dbReference type="EMBL" id="ATA82669.1"/>
    </source>
</evidence>
<keyword evidence="8" id="KW-1185">Reference proteome</keyword>
<dbReference type="Gene3D" id="2.60.120.260">
    <property type="entry name" value="Galactose-binding domain-like"/>
    <property type="match status" value="2"/>
</dbReference>
<dbReference type="InterPro" id="IPR017853">
    <property type="entry name" value="GH"/>
</dbReference>
<dbReference type="FunFam" id="3.20.20.80:FF:000052">
    <property type="entry name" value="Putative alpha-L-fucosidase 1"/>
    <property type="match status" value="1"/>
</dbReference>
<dbReference type="SUPFAM" id="SSF49785">
    <property type="entry name" value="Galactose-binding domain-like"/>
    <property type="match status" value="2"/>
</dbReference>
<dbReference type="InterPro" id="IPR000933">
    <property type="entry name" value="Glyco_hydro_29"/>
</dbReference>
<evidence type="ECO:0000256" key="5">
    <source>
        <dbReference type="ARBA" id="ARBA00023295"/>
    </source>
</evidence>
<evidence type="ECO:0000256" key="4">
    <source>
        <dbReference type="ARBA" id="ARBA00022801"/>
    </source>
</evidence>
<dbReference type="GO" id="GO:0006004">
    <property type="term" value="P:fucose metabolic process"/>
    <property type="evidence" value="ECO:0007669"/>
    <property type="project" value="TreeGrafter"/>
</dbReference>
<dbReference type="Pfam" id="PF00754">
    <property type="entry name" value="F5_F8_type_C"/>
    <property type="match status" value="2"/>
</dbReference>
<comment type="similarity">
    <text evidence="1">Belongs to the glycosyl hydrolase 29 family.</text>
</comment>
<dbReference type="Gene3D" id="3.20.20.80">
    <property type="entry name" value="Glycosidases"/>
    <property type="match status" value="1"/>
</dbReference>
<dbReference type="RefSeq" id="WP_095914652.1">
    <property type="nucleotide sequence ID" value="NZ_CP022384.1"/>
</dbReference>
<gene>
    <name evidence="7" type="ORF">CGC53_10130</name>
</gene>
<accession>A0A250FBZ7</accession>
<dbReference type="AlphaFoldDB" id="A0A250FBZ7"/>
<dbReference type="GO" id="GO:0005764">
    <property type="term" value="C:lysosome"/>
    <property type="evidence" value="ECO:0007669"/>
    <property type="project" value="TreeGrafter"/>
</dbReference>
<dbReference type="GO" id="GO:0016139">
    <property type="term" value="P:glycoside catabolic process"/>
    <property type="evidence" value="ECO:0007669"/>
    <property type="project" value="TreeGrafter"/>
</dbReference>
<evidence type="ECO:0000256" key="3">
    <source>
        <dbReference type="ARBA" id="ARBA00022729"/>
    </source>
</evidence>
<evidence type="ECO:0000256" key="1">
    <source>
        <dbReference type="ARBA" id="ARBA00007951"/>
    </source>
</evidence>
<keyword evidence="4" id="KW-0378">Hydrolase</keyword>
<dbReference type="SMR" id="A0A250FBZ7"/>
<evidence type="ECO:0000259" key="6">
    <source>
        <dbReference type="PROSITE" id="PS50022"/>
    </source>
</evidence>
<reference evidence="8" key="1">
    <citation type="submission" date="2017-06" db="EMBL/GenBank/DDBJ databases">
        <title>Capnocytophaga spp. assemblies.</title>
        <authorList>
            <person name="Gulvik C.A."/>
        </authorList>
    </citation>
    <scope>NUCLEOTIDE SEQUENCE [LARGE SCALE GENOMIC DNA]</scope>
    <source>
        <strain evidence="8">H6253</strain>
    </source>
</reference>
<dbReference type="SUPFAM" id="SSF51445">
    <property type="entry name" value="(Trans)glycosidases"/>
    <property type="match status" value="1"/>
</dbReference>
<dbReference type="Proteomes" id="UP000217276">
    <property type="component" value="Chromosome"/>
</dbReference>
<keyword evidence="5" id="KW-0326">Glycosidase</keyword>
<evidence type="ECO:0000313" key="8">
    <source>
        <dbReference type="Proteomes" id="UP000217276"/>
    </source>
</evidence>